<name>A0A5C8PCM1_9HYPH</name>
<evidence type="ECO:0000259" key="5">
    <source>
        <dbReference type="Pfam" id="PF03109"/>
    </source>
</evidence>
<protein>
    <submittedName>
        <fullName evidence="6">AarF/ABC1/UbiB kinase family protein</fullName>
    </submittedName>
</protein>
<comment type="caution">
    <text evidence="6">The sequence shown here is derived from an EMBL/GenBank/DDBJ whole genome shotgun (WGS) entry which is preliminary data.</text>
</comment>
<dbReference type="InterPro" id="IPR011009">
    <property type="entry name" value="Kinase-like_dom_sf"/>
</dbReference>
<dbReference type="EMBL" id="VDUZ01000049">
    <property type="protein sequence ID" value="TXL71043.1"/>
    <property type="molecule type" value="Genomic_DNA"/>
</dbReference>
<evidence type="ECO:0000256" key="4">
    <source>
        <dbReference type="ARBA" id="ARBA00022840"/>
    </source>
</evidence>
<evidence type="ECO:0000256" key="3">
    <source>
        <dbReference type="ARBA" id="ARBA00022741"/>
    </source>
</evidence>
<dbReference type="GO" id="GO:0006744">
    <property type="term" value="P:ubiquinone biosynthetic process"/>
    <property type="evidence" value="ECO:0007669"/>
    <property type="project" value="TreeGrafter"/>
</dbReference>
<comment type="similarity">
    <text evidence="1">Belongs to the protein kinase superfamily. ADCK protein kinase family.</text>
</comment>
<dbReference type="Gene3D" id="1.10.510.10">
    <property type="entry name" value="Transferase(Phosphotransferase) domain 1"/>
    <property type="match status" value="1"/>
</dbReference>
<proteinExistence type="inferred from homology"/>
<dbReference type="InterPro" id="IPR004147">
    <property type="entry name" value="ABC1_dom"/>
</dbReference>
<accession>A0A5C8PCM1</accession>
<keyword evidence="6" id="KW-0418">Kinase</keyword>
<dbReference type="GO" id="GO:0016301">
    <property type="term" value="F:kinase activity"/>
    <property type="evidence" value="ECO:0007669"/>
    <property type="project" value="UniProtKB-KW"/>
</dbReference>
<sequence>MPRDDEDNSLFGRVGRYARVGVSVGGVAARLAGQRYLGLDVDRDKNAAELRAALGGLKGPLMKAAQLLSTIPDALPAEYARELAQLQANAPAMGWAFVKRRMAGELGPAWQGRFASFGKEAAAAASLGQVHRAVLQDGTPVACKLQYPDMASTLEADLNQLKMIFGIARRMDIAVHTEEIFKEIADRLREELDYRREARHARLYAHMLADEPHVHVPQIVDALSTDRLLTMKWLDGETLLAWKDRPQGERDTLAYNMFRAWYAPFYFHGVIHGDPHLGNYTVRPDGDVNLMDFGCVRVFPPSFVKGSIDLYKALLADDEDMAVAAYELWGFKRLSREMIRALNRWAAFLYGPLMDDRPRRIAEGSAGQYGRETANSVFGEIRKLGGVTVPREFVFMDRAAIGLGSVFIHLRAEINWYRLFQEMIGDFDVDVLAARQHAALQAVGLGTPSSP</sequence>
<dbReference type="Pfam" id="PF03109">
    <property type="entry name" value="ABC1"/>
    <property type="match status" value="1"/>
</dbReference>
<feature type="domain" description="ABC1 atypical kinase-like" evidence="5">
    <location>
        <begin position="85"/>
        <end position="322"/>
    </location>
</feature>
<dbReference type="InterPro" id="IPR034646">
    <property type="entry name" value="ADCK3_dom"/>
</dbReference>
<dbReference type="AlphaFoldDB" id="A0A5C8PCM1"/>
<dbReference type="RefSeq" id="WP_147851024.1">
    <property type="nucleotide sequence ID" value="NZ_VDUZ01000049.1"/>
</dbReference>
<dbReference type="PANTHER" id="PTHR43851:SF3">
    <property type="entry name" value="COENZYME Q8"/>
    <property type="match status" value="1"/>
</dbReference>
<evidence type="ECO:0000256" key="1">
    <source>
        <dbReference type="ARBA" id="ARBA00009670"/>
    </source>
</evidence>
<evidence type="ECO:0000256" key="2">
    <source>
        <dbReference type="ARBA" id="ARBA00022679"/>
    </source>
</evidence>
<reference evidence="6 7" key="1">
    <citation type="submission" date="2019-06" db="EMBL/GenBank/DDBJ databases">
        <title>New taxonomy in bacterial strain CC-CFT640, isolated from vineyard.</title>
        <authorList>
            <person name="Lin S.-Y."/>
            <person name="Tsai C.-F."/>
            <person name="Young C.-C."/>
        </authorList>
    </citation>
    <scope>NUCLEOTIDE SEQUENCE [LARGE SCALE GENOMIC DNA]</scope>
    <source>
        <strain evidence="6 7">CC-CFT640</strain>
    </source>
</reference>
<dbReference type="GO" id="GO:0005524">
    <property type="term" value="F:ATP binding"/>
    <property type="evidence" value="ECO:0007669"/>
    <property type="project" value="UniProtKB-KW"/>
</dbReference>
<dbReference type="InterPro" id="IPR051409">
    <property type="entry name" value="Atypical_kinase_ADCK"/>
</dbReference>
<evidence type="ECO:0000313" key="7">
    <source>
        <dbReference type="Proteomes" id="UP000321638"/>
    </source>
</evidence>
<gene>
    <name evidence="6" type="ORF">FHP25_31720</name>
</gene>
<keyword evidence="7" id="KW-1185">Reference proteome</keyword>
<dbReference type="Proteomes" id="UP000321638">
    <property type="component" value="Unassembled WGS sequence"/>
</dbReference>
<keyword evidence="4" id="KW-0067">ATP-binding</keyword>
<dbReference type="PANTHER" id="PTHR43851">
    <property type="match status" value="1"/>
</dbReference>
<evidence type="ECO:0000313" key="6">
    <source>
        <dbReference type="EMBL" id="TXL71043.1"/>
    </source>
</evidence>
<dbReference type="CDD" id="cd13970">
    <property type="entry name" value="ABC1_ADCK3"/>
    <property type="match status" value="1"/>
</dbReference>
<dbReference type="OrthoDB" id="9795390at2"/>
<keyword evidence="2" id="KW-0808">Transferase</keyword>
<keyword evidence="3" id="KW-0547">Nucleotide-binding</keyword>
<organism evidence="6 7">
    <name type="scientific">Vineibacter terrae</name>
    <dbReference type="NCBI Taxonomy" id="2586908"/>
    <lineage>
        <taxon>Bacteria</taxon>
        <taxon>Pseudomonadati</taxon>
        <taxon>Pseudomonadota</taxon>
        <taxon>Alphaproteobacteria</taxon>
        <taxon>Hyphomicrobiales</taxon>
        <taxon>Vineibacter</taxon>
    </lineage>
</organism>
<dbReference type="SUPFAM" id="SSF56112">
    <property type="entry name" value="Protein kinase-like (PK-like)"/>
    <property type="match status" value="1"/>
</dbReference>